<dbReference type="CDD" id="cd06325">
    <property type="entry name" value="PBP1_ABC_unchar_transporter"/>
    <property type="match status" value="1"/>
</dbReference>
<dbReference type="Pfam" id="PF04392">
    <property type="entry name" value="ABC_sub_bind"/>
    <property type="match status" value="1"/>
</dbReference>
<dbReference type="Proteomes" id="UP000095553">
    <property type="component" value="Unassembled WGS sequence"/>
</dbReference>
<name>A0A173RC93_ANAHA</name>
<dbReference type="PROSITE" id="PS51257">
    <property type="entry name" value="PROKAR_LIPOPROTEIN"/>
    <property type="match status" value="1"/>
</dbReference>
<dbReference type="Proteomes" id="UP000188159">
    <property type="component" value="Chromosome"/>
</dbReference>
<dbReference type="SUPFAM" id="SSF53822">
    <property type="entry name" value="Periplasmic binding protein-like I"/>
    <property type="match status" value="1"/>
</dbReference>
<dbReference type="PANTHER" id="PTHR35271">
    <property type="entry name" value="ABC TRANSPORTER, SUBSTRATE-BINDING LIPOPROTEIN-RELATED"/>
    <property type="match status" value="1"/>
</dbReference>
<reference evidence="2 6" key="2">
    <citation type="journal article" date="2016" name="Sci. Rep.">
        <title>Accelerated dysbiosis of gut microbiota during aggravation of DSS-induced colitis by a butyrate-producing bacterium.</title>
        <authorList>
            <person name="Zhang Q."/>
            <person name="Wu Y."/>
            <person name="Wang J."/>
            <person name="Wu G."/>
            <person name="Long W."/>
            <person name="Xue Z."/>
            <person name="Wang L."/>
            <person name="Zhang X."/>
            <person name="Pang X."/>
            <person name="Zhao Y."/>
            <person name="Zhao L."/>
            <person name="Zhang C."/>
        </authorList>
    </citation>
    <scope>NUCLEOTIDE SEQUENCE [LARGE SCALE GENOMIC DNA]</scope>
    <source>
        <strain evidence="2 6">BPB5</strain>
    </source>
</reference>
<dbReference type="Proteomes" id="UP001644750">
    <property type="component" value="Unassembled WGS sequence"/>
</dbReference>
<keyword evidence="7" id="KW-1185">Reference proteome</keyword>
<evidence type="ECO:0000313" key="2">
    <source>
        <dbReference type="EMBL" id="AQP38926.1"/>
    </source>
</evidence>
<gene>
    <name evidence="2" type="ORF">DO83_04500</name>
    <name evidence="3" type="ORF">ERS852571_00417</name>
    <name evidence="4" type="ORF">G5A72_02405</name>
</gene>
<accession>A0A173RC93</accession>
<protein>
    <submittedName>
        <fullName evidence="2 4">ABC transporter substrate-binding protein</fullName>
    </submittedName>
    <submittedName>
        <fullName evidence="3">ABC-type uncharacterized transport system, periplasmic component</fullName>
    </submittedName>
</protein>
<feature type="chain" id="PRO_5044549701" evidence="1">
    <location>
        <begin position="24"/>
        <end position="335"/>
    </location>
</feature>
<evidence type="ECO:0000256" key="1">
    <source>
        <dbReference type="SAM" id="SignalP"/>
    </source>
</evidence>
<evidence type="ECO:0000313" key="4">
    <source>
        <dbReference type="EMBL" id="NSJ78458.1"/>
    </source>
</evidence>
<dbReference type="EMBL" id="CP012098">
    <property type="protein sequence ID" value="AQP38926.1"/>
    <property type="molecule type" value="Genomic_DNA"/>
</dbReference>
<evidence type="ECO:0000313" key="7">
    <source>
        <dbReference type="Proteomes" id="UP001644750"/>
    </source>
</evidence>
<dbReference type="EMBL" id="JAAITB010000004">
    <property type="protein sequence ID" value="NSJ78458.1"/>
    <property type="molecule type" value="Genomic_DNA"/>
</dbReference>
<dbReference type="AlphaFoldDB" id="A0A173RC93"/>
<reference evidence="4 7" key="3">
    <citation type="journal article" date="2020" name="Cell Host Microbe">
        <title>Functional and Genomic Variation between Human-Derived Isolates of Lachnospiraceae Reveals Inter- and Intra-Species Diversity.</title>
        <authorList>
            <person name="Sorbara M.T."/>
            <person name="Littmann E.R."/>
            <person name="Fontana E."/>
            <person name="Moody T.U."/>
            <person name="Kohout C.E."/>
            <person name="Gjonbalaj M."/>
            <person name="Eaton V."/>
            <person name="Seok R."/>
            <person name="Leiner I.M."/>
            <person name="Pamer E.G."/>
        </authorList>
    </citation>
    <scope>NUCLEOTIDE SEQUENCE [LARGE SCALE GENOMIC DNA]</scope>
    <source>
        <strain evidence="4 7">MSK.14.57</strain>
    </source>
</reference>
<dbReference type="InterPro" id="IPR007487">
    <property type="entry name" value="ABC_transpt-TYRBP-like"/>
</dbReference>
<evidence type="ECO:0000313" key="3">
    <source>
        <dbReference type="EMBL" id="CUM75624.1"/>
    </source>
</evidence>
<reference evidence="3 5" key="1">
    <citation type="submission" date="2015-09" db="EMBL/GenBank/DDBJ databases">
        <authorList>
            <consortium name="Pathogen Informatics"/>
        </authorList>
    </citation>
    <scope>NUCLEOTIDE SEQUENCE [LARGE SCALE GENOMIC DNA]</scope>
    <source>
        <strain evidence="3 5">2789STDY5834959</strain>
    </source>
</reference>
<dbReference type="EMBL" id="CYXY01000002">
    <property type="protein sequence ID" value="CUM75624.1"/>
    <property type="molecule type" value="Genomic_DNA"/>
</dbReference>
<dbReference type="InterPro" id="IPR028082">
    <property type="entry name" value="Peripla_BP_I"/>
</dbReference>
<dbReference type="PANTHER" id="PTHR35271:SF1">
    <property type="entry name" value="ABC TRANSPORTER, SUBSTRATE-BINDING LIPOPROTEIN"/>
    <property type="match status" value="1"/>
</dbReference>
<reference evidence="4" key="4">
    <citation type="submission" date="2020-02" db="EMBL/GenBank/DDBJ databases">
        <authorList>
            <person name="Littmann E."/>
            <person name="Sorbara M."/>
        </authorList>
    </citation>
    <scope>NUCLEOTIDE SEQUENCE</scope>
    <source>
        <strain evidence="4">MSK.14.57</strain>
    </source>
</reference>
<sequence>MRLKKVMATGLVAALALSTMVGCSSKKDSSDQKKIGVVQLVEHDALDASYKGFKDGLEKAGYKDGDKIKIEYKNAQNEQSNCQTIAKQFVTDKCDLVLAIATPAAQAMANESKDIPILVTAVTDPADAKLVKSNKKPGTNVSGTSDLTPVAKQMNLLKELIPNAKKVAMLYCSAEANSKFQVGLAKKEAKKLGLTTVDATVSESSEIRQVVESLKGKVDAIYSPTDNMIAAGINTVSMVANEAKIPFIVAEEGMCTGGGLATYGVNYYKLGQQTAKQAVKILEGKAEPKDMPIEYQENADLIINKDTVKTLGIKIPEKLKKEAKMVTTQKKTDKE</sequence>
<evidence type="ECO:0000313" key="6">
    <source>
        <dbReference type="Proteomes" id="UP000188159"/>
    </source>
</evidence>
<dbReference type="Gene3D" id="3.40.50.2300">
    <property type="match status" value="2"/>
</dbReference>
<organism evidence="3 5">
    <name type="scientific">Anaerostipes hadrus</name>
    <dbReference type="NCBI Taxonomy" id="649756"/>
    <lineage>
        <taxon>Bacteria</taxon>
        <taxon>Bacillati</taxon>
        <taxon>Bacillota</taxon>
        <taxon>Clostridia</taxon>
        <taxon>Lachnospirales</taxon>
        <taxon>Lachnospiraceae</taxon>
        <taxon>Anaerostipes</taxon>
    </lineage>
</organism>
<proteinExistence type="predicted"/>
<dbReference type="RefSeq" id="WP_008394117.1">
    <property type="nucleotide sequence ID" value="NZ_BAABYN010000001.1"/>
</dbReference>
<feature type="signal peptide" evidence="1">
    <location>
        <begin position="1"/>
        <end position="23"/>
    </location>
</feature>
<evidence type="ECO:0000313" key="5">
    <source>
        <dbReference type="Proteomes" id="UP000095553"/>
    </source>
</evidence>
<keyword evidence="1" id="KW-0732">Signal</keyword>